<dbReference type="STRING" id="857340.A0A086SZP3"/>
<feature type="compositionally biased region" description="Basic and acidic residues" evidence="1">
    <location>
        <begin position="68"/>
        <end position="89"/>
    </location>
</feature>
<feature type="compositionally biased region" description="Low complexity" evidence="1">
    <location>
        <begin position="523"/>
        <end position="534"/>
    </location>
</feature>
<keyword evidence="3" id="KW-1185">Reference proteome</keyword>
<feature type="region of interest" description="Disordered" evidence="1">
    <location>
        <begin position="68"/>
        <end position="387"/>
    </location>
</feature>
<dbReference type="EMBL" id="JPKY01000090">
    <property type="protein sequence ID" value="KFH42575.1"/>
    <property type="molecule type" value="Genomic_DNA"/>
</dbReference>
<evidence type="ECO:0000313" key="3">
    <source>
        <dbReference type="Proteomes" id="UP000029964"/>
    </source>
</evidence>
<proteinExistence type="predicted"/>
<dbReference type="HOGENOM" id="CLU_012291_0_0_1"/>
<dbReference type="OrthoDB" id="4590776at2759"/>
<feature type="region of interest" description="Disordered" evidence="1">
    <location>
        <begin position="1"/>
        <end position="52"/>
    </location>
</feature>
<feature type="compositionally biased region" description="Basic and acidic residues" evidence="1">
    <location>
        <begin position="240"/>
        <end position="251"/>
    </location>
</feature>
<feature type="compositionally biased region" description="Basic and acidic residues" evidence="1">
    <location>
        <begin position="175"/>
        <end position="191"/>
    </location>
</feature>
<protein>
    <submittedName>
        <fullName evidence="2">Uncharacterized protein</fullName>
    </submittedName>
</protein>
<reference evidence="3" key="1">
    <citation type="journal article" date="2014" name="Genome Announc.">
        <title>Genome sequence and annotation of Acremonium chrysogenum, producer of the beta-lactam antibiotic cephalosporin C.</title>
        <authorList>
            <person name="Terfehr D."/>
            <person name="Dahlmann T.A."/>
            <person name="Specht T."/>
            <person name="Zadra I."/>
            <person name="Kuernsteiner H."/>
            <person name="Kueck U."/>
        </authorList>
    </citation>
    <scope>NUCLEOTIDE SEQUENCE [LARGE SCALE GENOMIC DNA]</scope>
    <source>
        <strain evidence="3">ATCC 11550 / CBS 779.69 / DSM 880 / IAM 14645 / JCM 23072 / IMI 49137</strain>
    </source>
</reference>
<name>A0A086SZP3_HAPC1</name>
<dbReference type="Proteomes" id="UP000029964">
    <property type="component" value="Unassembled WGS sequence"/>
</dbReference>
<feature type="compositionally biased region" description="Polar residues" evidence="1">
    <location>
        <begin position="565"/>
        <end position="599"/>
    </location>
</feature>
<gene>
    <name evidence="2" type="ORF">ACRE_066630</name>
</gene>
<accession>A0A086SZP3</accession>
<evidence type="ECO:0000256" key="1">
    <source>
        <dbReference type="SAM" id="MobiDB-lite"/>
    </source>
</evidence>
<feature type="compositionally biased region" description="Pro residues" evidence="1">
    <location>
        <begin position="416"/>
        <end position="430"/>
    </location>
</feature>
<dbReference type="AlphaFoldDB" id="A0A086SZP3"/>
<organism evidence="2 3">
    <name type="scientific">Hapsidospora chrysogenum (strain ATCC 11550 / CBS 779.69 / DSM 880 / IAM 14645 / JCM 23072 / IMI 49137)</name>
    <name type="common">Acremonium chrysogenum</name>
    <dbReference type="NCBI Taxonomy" id="857340"/>
    <lineage>
        <taxon>Eukaryota</taxon>
        <taxon>Fungi</taxon>
        <taxon>Dikarya</taxon>
        <taxon>Ascomycota</taxon>
        <taxon>Pezizomycotina</taxon>
        <taxon>Sordariomycetes</taxon>
        <taxon>Hypocreomycetidae</taxon>
        <taxon>Hypocreales</taxon>
        <taxon>Bionectriaceae</taxon>
        <taxon>Hapsidospora</taxon>
    </lineage>
</organism>
<feature type="region of interest" description="Disordered" evidence="1">
    <location>
        <begin position="403"/>
        <end position="640"/>
    </location>
</feature>
<sequence>MPSQNTFKLVPEHPVAPKTGPAPRPMTSKQVKKAYRAANKQPKLSRTEQRKLELAEQERIRKEIEKDRVAARARTARERKAAREEAKKEERRRKRMPLVDVRPSQATISSFVRGNGTGRKRDGQGREILGVALTPVVERCQSEERRSALVEMAPTVRSQSVGATLPGEPDEDDRWQDAHENEHEHRHMRPDYDDEDPLSCHPQKPASERNEGANHGDPQADGYQETASTKNEGGITGTPEHIDTTDSREPHAGGLDDDELVALGQLLSQVTPEMSQPLLPPATSRQSPLPPQNEQKADPCQIFSSFTEEDLDDEVLRELGTQAEPKREEKTVPQPDPGSREILEPAKASMDAPLFFSPARSLSPARDPSPDHNSSPQPLHRQCPPLGTQAVLLNFDEYFPSPSQQELELELELTPMAPPPLNPQPAPRPCRSPKLAFEKPSQHGPGEPTERSTPPPRREQFFSASGSHEVLSLALHRSRRTAVLDGVRQQRSHRNARTGMETGTEPQGDHRRHTSPPTSCPGASAKRSAALSASPHGSAARNESTPGNLATRASASKSRMETVSLKPQSQTGQSKPQTGQPKPQTGKLNLPLSNKSQAATPRRLQVVWPSPSKPAPKPTTCDKENEPWSADTPFPASQETEYGGGWLEEIALDLADRY</sequence>
<evidence type="ECO:0000313" key="2">
    <source>
        <dbReference type="EMBL" id="KFH42575.1"/>
    </source>
</evidence>
<comment type="caution">
    <text evidence="2">The sequence shown here is derived from an EMBL/GenBank/DDBJ whole genome shotgun (WGS) entry which is preliminary data.</text>
</comment>
<feature type="compositionally biased region" description="Polar residues" evidence="1">
    <location>
        <begin position="541"/>
        <end position="557"/>
    </location>
</feature>